<dbReference type="SMART" id="SM00421">
    <property type="entry name" value="HTH_LUXR"/>
    <property type="match status" value="1"/>
</dbReference>
<dbReference type="EMBL" id="QUMQ01000001">
    <property type="protein sequence ID" value="REG01011.1"/>
    <property type="molecule type" value="Genomic_DNA"/>
</dbReference>
<organism evidence="6 7">
    <name type="scientific">Asanoa ferruginea</name>
    <dbReference type="NCBI Taxonomy" id="53367"/>
    <lineage>
        <taxon>Bacteria</taxon>
        <taxon>Bacillati</taxon>
        <taxon>Actinomycetota</taxon>
        <taxon>Actinomycetes</taxon>
        <taxon>Micromonosporales</taxon>
        <taxon>Micromonosporaceae</taxon>
        <taxon>Asanoa</taxon>
    </lineage>
</organism>
<dbReference type="InterPro" id="IPR000792">
    <property type="entry name" value="Tscrpt_reg_LuxR_C"/>
</dbReference>
<dbReference type="SUPFAM" id="SSF46894">
    <property type="entry name" value="C-terminal effector domain of the bipartite response regulators"/>
    <property type="match status" value="1"/>
</dbReference>
<dbReference type="PANTHER" id="PTHR44688:SF16">
    <property type="entry name" value="DNA-BINDING TRANSCRIPTIONAL ACTIVATOR DEVR_DOSR"/>
    <property type="match status" value="1"/>
</dbReference>
<evidence type="ECO:0000256" key="1">
    <source>
        <dbReference type="ARBA" id="ARBA00023015"/>
    </source>
</evidence>
<dbReference type="GO" id="GO:0006355">
    <property type="term" value="P:regulation of DNA-templated transcription"/>
    <property type="evidence" value="ECO:0007669"/>
    <property type="project" value="InterPro"/>
</dbReference>
<evidence type="ECO:0000256" key="4">
    <source>
        <dbReference type="SAM" id="MobiDB-lite"/>
    </source>
</evidence>
<dbReference type="GO" id="GO:0003677">
    <property type="term" value="F:DNA binding"/>
    <property type="evidence" value="ECO:0007669"/>
    <property type="project" value="UniProtKB-KW"/>
</dbReference>
<dbReference type="PANTHER" id="PTHR44688">
    <property type="entry name" value="DNA-BINDING TRANSCRIPTIONAL ACTIVATOR DEVR_DOSR"/>
    <property type="match status" value="1"/>
</dbReference>
<gene>
    <name evidence="6" type="ORF">DFJ67_7082</name>
</gene>
<dbReference type="Gene3D" id="3.40.50.2300">
    <property type="match status" value="1"/>
</dbReference>
<feature type="region of interest" description="Disordered" evidence="4">
    <location>
        <begin position="282"/>
        <end position="314"/>
    </location>
</feature>
<keyword evidence="7" id="KW-1185">Reference proteome</keyword>
<feature type="region of interest" description="Disordered" evidence="4">
    <location>
        <begin position="125"/>
        <end position="146"/>
    </location>
</feature>
<evidence type="ECO:0000256" key="2">
    <source>
        <dbReference type="ARBA" id="ARBA00023125"/>
    </source>
</evidence>
<evidence type="ECO:0000313" key="6">
    <source>
        <dbReference type="EMBL" id="REG01011.1"/>
    </source>
</evidence>
<accession>A0A3E0A3V8</accession>
<evidence type="ECO:0000313" key="7">
    <source>
        <dbReference type="Proteomes" id="UP000256913"/>
    </source>
</evidence>
<dbReference type="PROSITE" id="PS00622">
    <property type="entry name" value="HTH_LUXR_1"/>
    <property type="match status" value="1"/>
</dbReference>
<feature type="compositionally biased region" description="Low complexity" evidence="4">
    <location>
        <begin position="136"/>
        <end position="146"/>
    </location>
</feature>
<protein>
    <submittedName>
        <fullName evidence="6">Regulatory LuxR family protein</fullName>
    </submittedName>
</protein>
<feature type="compositionally biased region" description="Basic and acidic residues" evidence="4">
    <location>
        <begin position="126"/>
        <end position="135"/>
    </location>
</feature>
<dbReference type="Proteomes" id="UP000256913">
    <property type="component" value="Unassembled WGS sequence"/>
</dbReference>
<comment type="caution">
    <text evidence="6">The sequence shown here is derived from an EMBL/GenBank/DDBJ whole genome shotgun (WGS) entry which is preliminary data.</text>
</comment>
<dbReference type="Pfam" id="PF00196">
    <property type="entry name" value="GerE"/>
    <property type="match status" value="1"/>
</dbReference>
<evidence type="ECO:0000259" key="5">
    <source>
        <dbReference type="PROSITE" id="PS50043"/>
    </source>
</evidence>
<keyword evidence="1" id="KW-0805">Transcription regulation</keyword>
<dbReference type="PROSITE" id="PS50043">
    <property type="entry name" value="HTH_LUXR_2"/>
    <property type="match status" value="1"/>
</dbReference>
<feature type="domain" description="HTH luxR-type" evidence="5">
    <location>
        <begin position="205"/>
        <end position="270"/>
    </location>
</feature>
<feature type="compositionally biased region" description="Polar residues" evidence="4">
    <location>
        <begin position="291"/>
        <end position="305"/>
    </location>
</feature>
<evidence type="ECO:0000256" key="3">
    <source>
        <dbReference type="ARBA" id="ARBA00023163"/>
    </source>
</evidence>
<sequence length="314" mass="33595">MAFAPLGLRVGRTDPTPALSDLGRFRILVSRASAMSSTNLRRGPPHAPRSHVQWSDSGALAWCWSSDKGHGHGRGAGCRDHHGAYLLDSKPNDGYGRGARQIMDRVGSGAEITTRQRVTRLAVSERVARPPERRPTTGPGRLGPATARSVAYPVGASGFPLKDVTAERLFDAVRVVAAGEALLAPRVTRRLIGEFARLPPRSPRHLGPLASLTPRETDVLRLMAEGLSNPEIAKRLVVSDETVKTHDSRLLGKLACGTRHRPSSWRTKLAWSSPAAIVIDGPQARLARSTDAPTSGGSTARNANPANDLIASPK</sequence>
<reference evidence="6 7" key="1">
    <citation type="submission" date="2018-08" db="EMBL/GenBank/DDBJ databases">
        <title>Sequencing the genomes of 1000 actinobacteria strains.</title>
        <authorList>
            <person name="Klenk H.-P."/>
        </authorList>
    </citation>
    <scope>NUCLEOTIDE SEQUENCE [LARGE SCALE GENOMIC DNA]</scope>
    <source>
        <strain evidence="6 7">DSM 44099</strain>
    </source>
</reference>
<dbReference type="CDD" id="cd06170">
    <property type="entry name" value="LuxR_C_like"/>
    <property type="match status" value="1"/>
</dbReference>
<proteinExistence type="predicted"/>
<keyword evidence="3" id="KW-0804">Transcription</keyword>
<dbReference type="InterPro" id="IPR016032">
    <property type="entry name" value="Sig_transdc_resp-reg_C-effctor"/>
</dbReference>
<name>A0A3E0A3V8_9ACTN</name>
<dbReference type="PRINTS" id="PR00038">
    <property type="entry name" value="HTHLUXR"/>
</dbReference>
<keyword evidence="2" id="KW-0238">DNA-binding</keyword>
<dbReference type="AlphaFoldDB" id="A0A3E0A3V8"/>